<comment type="subcellular location">
    <subcellularLocation>
        <location evidence="1">Nucleus</location>
    </subcellularLocation>
</comment>
<keyword evidence="6" id="KW-0539">Nucleus</keyword>
<evidence type="ECO:0000256" key="8">
    <source>
        <dbReference type="SAM" id="Coils"/>
    </source>
</evidence>
<feature type="domain" description="C2H2-type" evidence="10">
    <location>
        <begin position="144"/>
        <end position="171"/>
    </location>
</feature>
<proteinExistence type="predicted"/>
<feature type="compositionally biased region" description="Polar residues" evidence="9">
    <location>
        <begin position="57"/>
        <end position="67"/>
    </location>
</feature>
<keyword evidence="5" id="KW-0862">Zinc</keyword>
<keyword evidence="8" id="KW-0175">Coiled coil</keyword>
<feature type="domain" description="C2H2-type" evidence="10">
    <location>
        <begin position="172"/>
        <end position="199"/>
    </location>
</feature>
<keyword evidence="3" id="KW-0677">Repeat</keyword>
<keyword evidence="12" id="KW-1185">Reference proteome</keyword>
<feature type="coiled-coil region" evidence="8">
    <location>
        <begin position="474"/>
        <end position="508"/>
    </location>
</feature>
<dbReference type="STRING" id="98403.A0A151GFX4"/>
<dbReference type="SMART" id="SM00355">
    <property type="entry name" value="ZnF_C2H2"/>
    <property type="match status" value="3"/>
</dbReference>
<dbReference type="EMBL" id="LAYC01000003">
    <property type="protein sequence ID" value="KYK55941.1"/>
    <property type="molecule type" value="Genomic_DNA"/>
</dbReference>
<dbReference type="GO" id="GO:0000978">
    <property type="term" value="F:RNA polymerase II cis-regulatory region sequence-specific DNA binding"/>
    <property type="evidence" value="ECO:0007669"/>
    <property type="project" value="TreeGrafter"/>
</dbReference>
<dbReference type="PROSITE" id="PS00028">
    <property type="entry name" value="ZINC_FINGER_C2H2_1"/>
    <property type="match status" value="2"/>
</dbReference>
<dbReference type="PANTHER" id="PTHR23235:SF120">
    <property type="entry name" value="KRUPPEL-LIKE FACTOR 15"/>
    <property type="match status" value="1"/>
</dbReference>
<dbReference type="InterPro" id="IPR036236">
    <property type="entry name" value="Znf_C2H2_sf"/>
</dbReference>
<keyword evidence="2" id="KW-0479">Metal-binding</keyword>
<dbReference type="InterPro" id="IPR013087">
    <property type="entry name" value="Znf_C2H2_type"/>
</dbReference>
<feature type="region of interest" description="Disordered" evidence="9">
    <location>
        <begin position="271"/>
        <end position="333"/>
    </location>
</feature>
<dbReference type="AlphaFoldDB" id="A0A151GFX4"/>
<evidence type="ECO:0000256" key="1">
    <source>
        <dbReference type="ARBA" id="ARBA00004123"/>
    </source>
</evidence>
<feature type="compositionally biased region" description="Pro residues" evidence="9">
    <location>
        <begin position="290"/>
        <end position="299"/>
    </location>
</feature>
<dbReference type="PROSITE" id="PS50157">
    <property type="entry name" value="ZINC_FINGER_C2H2_2"/>
    <property type="match status" value="2"/>
</dbReference>
<dbReference type="PANTHER" id="PTHR23235">
    <property type="entry name" value="KRUEPPEL-LIKE TRANSCRIPTION FACTOR"/>
    <property type="match status" value="1"/>
</dbReference>
<evidence type="ECO:0000256" key="7">
    <source>
        <dbReference type="PROSITE-ProRule" id="PRU00042"/>
    </source>
</evidence>
<dbReference type="FunFam" id="3.30.160.60:FF:000446">
    <property type="entry name" value="Zinc finger protein"/>
    <property type="match status" value="1"/>
</dbReference>
<protein>
    <submittedName>
        <fullName evidence="11">Putative zinc finger protein crol gamma</fullName>
    </submittedName>
</protein>
<feature type="compositionally biased region" description="Low complexity" evidence="9">
    <location>
        <begin position="400"/>
        <end position="412"/>
    </location>
</feature>
<gene>
    <name evidence="11" type="ORF">DCS_07906</name>
</gene>
<evidence type="ECO:0000313" key="11">
    <source>
        <dbReference type="EMBL" id="KYK55941.1"/>
    </source>
</evidence>
<evidence type="ECO:0000256" key="4">
    <source>
        <dbReference type="ARBA" id="ARBA00022771"/>
    </source>
</evidence>
<dbReference type="Proteomes" id="UP000076580">
    <property type="component" value="Chromosome 03"/>
</dbReference>
<dbReference type="SUPFAM" id="SSF57667">
    <property type="entry name" value="beta-beta-alpha zinc fingers"/>
    <property type="match status" value="2"/>
</dbReference>
<dbReference type="GO" id="GO:0008270">
    <property type="term" value="F:zinc ion binding"/>
    <property type="evidence" value="ECO:0007669"/>
    <property type="project" value="UniProtKB-KW"/>
</dbReference>
<dbReference type="FunFam" id="3.30.160.60:FF:001666">
    <property type="entry name" value="MDS1 and EVI1 complex locus"/>
    <property type="match status" value="1"/>
</dbReference>
<evidence type="ECO:0000256" key="5">
    <source>
        <dbReference type="ARBA" id="ARBA00022833"/>
    </source>
</evidence>
<dbReference type="InParanoid" id="A0A151GFX4"/>
<dbReference type="GeneID" id="63720549"/>
<evidence type="ECO:0000313" key="12">
    <source>
        <dbReference type="Proteomes" id="UP000076580"/>
    </source>
</evidence>
<reference evidence="11 12" key="1">
    <citation type="journal article" date="2016" name="Sci. Rep.">
        <title>Insights into Adaptations to a Near-Obligate Nematode Endoparasitic Lifestyle from the Finished Genome of Drechmeria coniospora.</title>
        <authorList>
            <person name="Zhang L."/>
            <person name="Zhou Z."/>
            <person name="Guo Q."/>
            <person name="Fokkens L."/>
            <person name="Miskei M."/>
            <person name="Pocsi I."/>
            <person name="Zhang W."/>
            <person name="Chen M."/>
            <person name="Wang L."/>
            <person name="Sun Y."/>
            <person name="Donzelli B.G."/>
            <person name="Gibson D.M."/>
            <person name="Nelson D.R."/>
            <person name="Luo J.G."/>
            <person name="Rep M."/>
            <person name="Liu H."/>
            <person name="Yang S."/>
            <person name="Wang J."/>
            <person name="Krasnoff S.B."/>
            <person name="Xu Y."/>
            <person name="Molnar I."/>
            <person name="Lin M."/>
        </authorList>
    </citation>
    <scope>NUCLEOTIDE SEQUENCE [LARGE SCALE GENOMIC DNA]</scope>
    <source>
        <strain evidence="11 12">ARSEF 6962</strain>
    </source>
</reference>
<dbReference type="RefSeq" id="XP_040655293.1">
    <property type="nucleotide sequence ID" value="XM_040805189.1"/>
</dbReference>
<evidence type="ECO:0000256" key="6">
    <source>
        <dbReference type="ARBA" id="ARBA00023242"/>
    </source>
</evidence>
<sequence>MPGVPQALSRPAGAVQMAPTANMDPAGKAVALSLPASAPPPAHHDQNHQNHPDEIANDTSPQSTTSLAGVPVTDSPTPMEIDGSGRGEPLPQLAVQDDRAPPGSLSYPPSLQASAVLEQPARGMSFPMPSQMQTSPTPSSGRKHKCPYCNTEFTRHHNLKSHLLTHSQEKPYVCTDCQMRFRRLHDLKRHGKLHTGEKPHICTKCDRKFARGDALARHSKGSGGCAGRRASLGSFADGDELGGVIGDGIESAMSTIPYDAVDEDLRRQSLPGIGSQHAAPTDSYGAHPRTYPPAGPPRPNTTVVYPPNANVMPNQQTNATSNSAHSIPNNMTSGHTANTVVSALAGGGANAAVYSQSVMTESPKPMSPDHEHEQEHQHENEHENDLNNNGPRPRSPGPPQQLQQRPPGRRPSALQSPEREQPRPKLPALSHHGFAASGSAGYLHGRPPATAQPGGGVESGNMFAQSDPSVWAYIQTLEEKVKSLVDKMLFLDEEVANLKKQVEREGRDAIS</sequence>
<feature type="compositionally biased region" description="Polar residues" evidence="9">
    <location>
        <begin position="311"/>
        <end position="333"/>
    </location>
</feature>
<dbReference type="Gene3D" id="3.30.160.60">
    <property type="entry name" value="Classic Zinc Finger"/>
    <property type="match status" value="3"/>
</dbReference>
<dbReference type="GO" id="GO:0000981">
    <property type="term" value="F:DNA-binding transcription factor activity, RNA polymerase II-specific"/>
    <property type="evidence" value="ECO:0007669"/>
    <property type="project" value="TreeGrafter"/>
</dbReference>
<comment type="caution">
    <text evidence="11">The sequence shown here is derived from an EMBL/GenBank/DDBJ whole genome shotgun (WGS) entry which is preliminary data.</text>
</comment>
<dbReference type="Pfam" id="PF00096">
    <property type="entry name" value="zf-C2H2"/>
    <property type="match status" value="2"/>
</dbReference>
<evidence type="ECO:0000256" key="3">
    <source>
        <dbReference type="ARBA" id="ARBA00022737"/>
    </source>
</evidence>
<evidence type="ECO:0000259" key="10">
    <source>
        <dbReference type="PROSITE" id="PS50157"/>
    </source>
</evidence>
<organism evidence="11 12">
    <name type="scientific">Drechmeria coniospora</name>
    <name type="common">Nematophagous fungus</name>
    <name type="synonym">Meria coniospora</name>
    <dbReference type="NCBI Taxonomy" id="98403"/>
    <lineage>
        <taxon>Eukaryota</taxon>
        <taxon>Fungi</taxon>
        <taxon>Dikarya</taxon>
        <taxon>Ascomycota</taxon>
        <taxon>Pezizomycotina</taxon>
        <taxon>Sordariomycetes</taxon>
        <taxon>Hypocreomycetidae</taxon>
        <taxon>Hypocreales</taxon>
        <taxon>Ophiocordycipitaceae</taxon>
        <taxon>Drechmeria</taxon>
    </lineage>
</organism>
<keyword evidence="4 7" id="KW-0863">Zinc-finger</keyword>
<accession>A0A151GFX4</accession>
<evidence type="ECO:0000256" key="9">
    <source>
        <dbReference type="SAM" id="MobiDB-lite"/>
    </source>
</evidence>
<name>A0A151GFX4_DRECN</name>
<dbReference type="GO" id="GO:0005634">
    <property type="term" value="C:nucleus"/>
    <property type="evidence" value="ECO:0007669"/>
    <property type="project" value="UniProtKB-SubCell"/>
</dbReference>
<feature type="region of interest" description="Disordered" evidence="9">
    <location>
        <begin position="359"/>
        <end position="462"/>
    </location>
</feature>
<feature type="compositionally biased region" description="Basic and acidic residues" evidence="9">
    <location>
        <begin position="367"/>
        <end position="385"/>
    </location>
</feature>
<feature type="region of interest" description="Disordered" evidence="9">
    <location>
        <begin position="1"/>
        <end position="110"/>
    </location>
</feature>
<feature type="compositionally biased region" description="Basic and acidic residues" evidence="9">
    <location>
        <begin position="42"/>
        <end position="54"/>
    </location>
</feature>
<evidence type="ECO:0000256" key="2">
    <source>
        <dbReference type="ARBA" id="ARBA00022723"/>
    </source>
</evidence>